<reference evidence="1 2" key="1">
    <citation type="submission" date="2023-07" db="EMBL/GenBank/DDBJ databases">
        <title>Comparative genomics of wheat-associated soil bacteria to identify genetic determinants of phenazine resistance.</title>
        <authorList>
            <person name="Mouncey N."/>
        </authorList>
    </citation>
    <scope>NUCLEOTIDE SEQUENCE [LARGE SCALE GENOMIC DNA]</scope>
    <source>
        <strain evidence="1 2">W4I11</strain>
    </source>
</reference>
<dbReference type="Proteomes" id="UP001237780">
    <property type="component" value="Unassembled WGS sequence"/>
</dbReference>
<sequence>MGQKSISAPECVECRATYLRIPPDVISNDQIFCSKCCGYIGRWHEIEQWFKGQGSVFRLQSGHIVPIDRNDEINGFLRAQEL</sequence>
<comment type="caution">
    <text evidence="1">The sequence shown here is derived from an EMBL/GenBank/DDBJ whole genome shotgun (WGS) entry which is preliminary data.</text>
</comment>
<protein>
    <submittedName>
        <fullName evidence="1">Uncharacterized protein</fullName>
    </submittedName>
</protein>
<evidence type="ECO:0000313" key="1">
    <source>
        <dbReference type="EMBL" id="MDQ0995201.1"/>
    </source>
</evidence>
<gene>
    <name evidence="1" type="ORF">QFZ34_000378</name>
</gene>
<accession>A0ABU0S3K1</accession>
<organism evidence="1 2">
    <name type="scientific">Phyllobacterium ifriqiyense</name>
    <dbReference type="NCBI Taxonomy" id="314238"/>
    <lineage>
        <taxon>Bacteria</taxon>
        <taxon>Pseudomonadati</taxon>
        <taxon>Pseudomonadota</taxon>
        <taxon>Alphaproteobacteria</taxon>
        <taxon>Hyphomicrobiales</taxon>
        <taxon>Phyllobacteriaceae</taxon>
        <taxon>Phyllobacterium</taxon>
    </lineage>
</organism>
<dbReference type="EMBL" id="JAUSZT010000002">
    <property type="protein sequence ID" value="MDQ0995201.1"/>
    <property type="molecule type" value="Genomic_DNA"/>
</dbReference>
<name>A0ABU0S3K1_9HYPH</name>
<evidence type="ECO:0000313" key="2">
    <source>
        <dbReference type="Proteomes" id="UP001237780"/>
    </source>
</evidence>
<keyword evidence="2" id="KW-1185">Reference proteome</keyword>
<proteinExistence type="predicted"/>